<reference evidence="3 4" key="1">
    <citation type="submission" date="2023-07" db="EMBL/GenBank/DDBJ databases">
        <title>Genomic Encyclopedia of Type Strains, Phase IV (KMG-IV): sequencing the most valuable type-strain genomes for metagenomic binning, comparative biology and taxonomic classification.</title>
        <authorList>
            <person name="Goeker M."/>
        </authorList>
    </citation>
    <scope>NUCLEOTIDE SEQUENCE [LARGE SCALE GENOMIC DNA]</scope>
    <source>
        <strain evidence="3 4">T98</strain>
    </source>
</reference>
<evidence type="ECO:0000313" key="3">
    <source>
        <dbReference type="EMBL" id="MDT3427628.1"/>
    </source>
</evidence>
<dbReference type="GO" id="GO:0016163">
    <property type="term" value="F:nitrogenase activity"/>
    <property type="evidence" value="ECO:0007669"/>
    <property type="project" value="UniProtKB-EC"/>
</dbReference>
<keyword evidence="3" id="KW-0560">Oxidoreductase</keyword>
<dbReference type="Gene3D" id="3.40.50.1980">
    <property type="entry name" value="Nitrogenase molybdenum iron protein domain"/>
    <property type="match status" value="3"/>
</dbReference>
<accession>A0ABU3H9Y0</accession>
<organism evidence="3 4">
    <name type="scientific">Paenibacillus forsythiae</name>
    <dbReference type="NCBI Taxonomy" id="365616"/>
    <lineage>
        <taxon>Bacteria</taxon>
        <taxon>Bacillati</taxon>
        <taxon>Bacillota</taxon>
        <taxon>Bacilli</taxon>
        <taxon>Bacillales</taxon>
        <taxon>Paenibacillaceae</taxon>
        <taxon>Paenibacillus</taxon>
    </lineage>
</organism>
<dbReference type="SUPFAM" id="SSF53807">
    <property type="entry name" value="Helical backbone' metal receptor"/>
    <property type="match status" value="1"/>
</dbReference>
<protein>
    <submittedName>
        <fullName evidence="3">Nitrogenase molybdenum-iron protein beta chain</fullName>
        <ecNumber evidence="3">1.18.6.1</ecNumber>
    </submittedName>
</protein>
<sequence length="485" mass="52742">MGTTTAGNRNSCMLHGAVQTIKSIEGAVPIIHSTSGCGVQQYAGVSSLSGNGGSGYTGGLGIPSTNFLERQVVFGGSSRLREQLKNTVKIKDGDFYVVLTGCTPELVGDDVPAMTKELQEQQYKAVYISTPGFKGSLHNGYTAALTGLLRQFDKLTLTPGEKGPIEKNGRLVNLLGIIPEQDVFWRGNLKGLKDSLKGIGANANVLFGPDADAQEWTTILNAALNVSFSAHSLEVCEWLESNAGIPYVHFDGYPVGAQQTGELLRCIGKQLDLEEEKVESWIARKENGERYYILQFLDAYYKYGFQKKFALVGDSAAVLGPARFLTDPLGLLPALIIVTDDLPEQVRDSMVRQWKEWHPDSEAKLVFESDAKIIEELLLAGDIELLLGSSIERRAAKRKGIPFVPVSFPVADRIVLTKGYAGFDGAFTLLEDVGGSILGHDSRPSPDQTAAGCGEAKEAGDQQRLYPESAERFNFGENQMKRNRV</sequence>
<dbReference type="PANTHER" id="PTHR33712">
    <property type="entry name" value="LIGHT-INDEPENDENT PROTOCHLOROPHYLLIDE REDUCTASE SUBUNIT B"/>
    <property type="match status" value="1"/>
</dbReference>
<dbReference type="InterPro" id="IPR000510">
    <property type="entry name" value="Nase/OxRdtase_comp1"/>
</dbReference>
<proteinExistence type="predicted"/>
<name>A0ABU3H9Y0_9BACL</name>
<dbReference type="InterPro" id="IPR050152">
    <property type="entry name" value="ChlB/BchB/BchZ"/>
</dbReference>
<dbReference type="EMBL" id="JAUSUY010000013">
    <property type="protein sequence ID" value="MDT3427628.1"/>
    <property type="molecule type" value="Genomic_DNA"/>
</dbReference>
<evidence type="ECO:0000313" key="4">
    <source>
        <dbReference type="Proteomes" id="UP001248709"/>
    </source>
</evidence>
<comment type="caution">
    <text evidence="3">The sequence shown here is derived from an EMBL/GenBank/DDBJ whole genome shotgun (WGS) entry which is preliminary data.</text>
</comment>
<evidence type="ECO:0000256" key="1">
    <source>
        <dbReference type="SAM" id="MobiDB-lite"/>
    </source>
</evidence>
<gene>
    <name evidence="3" type="ORF">J2Z22_003191</name>
</gene>
<feature type="domain" description="Nitrogenase/oxidoreductase component 1" evidence="2">
    <location>
        <begin position="12"/>
        <end position="434"/>
    </location>
</feature>
<dbReference type="PANTHER" id="PTHR33712:SF7">
    <property type="entry name" value="LIGHT-INDEPENDENT PROTOCHLOROPHYLLIDE REDUCTASE SUBUNIT B"/>
    <property type="match status" value="1"/>
</dbReference>
<evidence type="ECO:0000259" key="2">
    <source>
        <dbReference type="Pfam" id="PF00148"/>
    </source>
</evidence>
<dbReference type="Proteomes" id="UP001248709">
    <property type="component" value="Unassembled WGS sequence"/>
</dbReference>
<dbReference type="Pfam" id="PF00148">
    <property type="entry name" value="Oxidored_nitro"/>
    <property type="match status" value="1"/>
</dbReference>
<dbReference type="RefSeq" id="WP_025696044.1">
    <property type="nucleotide sequence ID" value="NZ_JAUSUY010000013.1"/>
</dbReference>
<dbReference type="EC" id="1.18.6.1" evidence="3"/>
<keyword evidence="4" id="KW-1185">Reference proteome</keyword>
<feature type="region of interest" description="Disordered" evidence="1">
    <location>
        <begin position="440"/>
        <end position="485"/>
    </location>
</feature>